<feature type="transmembrane region" description="Helical" evidence="18">
    <location>
        <begin position="148"/>
        <end position="167"/>
    </location>
</feature>
<evidence type="ECO:0000256" key="6">
    <source>
        <dbReference type="ARBA" id="ARBA00022448"/>
    </source>
</evidence>
<reference evidence="20" key="2">
    <citation type="journal article" date="2022" name="Zool. Scr.">
        <title>Species delimitation of rice seed bugs complex: Insights from mitochondrial genomes and ddRAD-seq data.</title>
        <authorList>
            <person name="Dong X."/>
            <person name="Yi W."/>
            <person name="Zheng C."/>
            <person name="Zhu X."/>
            <person name="Wang S."/>
            <person name="Xue H."/>
            <person name="Ye Z."/>
            <person name="Bu W."/>
        </authorList>
    </citation>
    <scope>NUCLEOTIDE SEQUENCE</scope>
</reference>
<evidence type="ECO:0000256" key="5">
    <source>
        <dbReference type="ARBA" id="ARBA00021008"/>
    </source>
</evidence>
<evidence type="ECO:0000256" key="7">
    <source>
        <dbReference type="ARBA" id="ARBA00022660"/>
    </source>
</evidence>
<evidence type="ECO:0000256" key="12">
    <source>
        <dbReference type="ARBA" id="ARBA00022989"/>
    </source>
</evidence>
<dbReference type="AlphaFoldDB" id="A0A8T9EKM3"/>
<dbReference type="InterPro" id="IPR050175">
    <property type="entry name" value="Complex_I_Subunit_2"/>
</dbReference>
<dbReference type="Pfam" id="PF00361">
    <property type="entry name" value="Proton_antipo_M"/>
    <property type="match status" value="1"/>
</dbReference>
<evidence type="ECO:0000256" key="13">
    <source>
        <dbReference type="ARBA" id="ARBA00023027"/>
    </source>
</evidence>
<keyword evidence="11 18" id="KW-0249">Electron transport</keyword>
<evidence type="ECO:0000259" key="19">
    <source>
        <dbReference type="Pfam" id="PF00361"/>
    </source>
</evidence>
<evidence type="ECO:0000256" key="4">
    <source>
        <dbReference type="ARBA" id="ARBA00012944"/>
    </source>
</evidence>
<feature type="transmembrane region" description="Helical" evidence="18">
    <location>
        <begin position="95"/>
        <end position="113"/>
    </location>
</feature>
<feature type="transmembrane region" description="Helical" evidence="18">
    <location>
        <begin position="267"/>
        <end position="288"/>
    </location>
</feature>
<sequence>MMLNSSKMLFIMMMISGTLITLSSSNWLGMWMGMEINLMSFIPLISKSKNKNSSQAMMTYFLAQSIGSMILLFSVIMNPMFMFMIEVQNNWIKDLIMLSLVIKLGAAPFHWWLPSMMSNLNWTECFIMMTWQKLAPLMVMSNLLPKSTLLYSIVIMSGLIGSVGGLNQTSLRKMLAYSSINHLGWMLMFLSMSTLWYKYLILYSILMMLICYMLNYKNAYFLNQLMTNSPSMMEKYAFIMMMLSIGGLPPFLGFLPKWMTIQSMINSSMFGLITIMMLMSLMTLFYYLRMMIPYILFYSTMNKWMKFKEINKMFLYMTFSINLLLPIFTTLSFF</sequence>
<feature type="transmembrane region" description="Helical" evidence="18">
    <location>
        <begin position="61"/>
        <end position="83"/>
    </location>
</feature>
<evidence type="ECO:0000256" key="15">
    <source>
        <dbReference type="ARBA" id="ARBA00023128"/>
    </source>
</evidence>
<geneLocation type="mitochondrion" evidence="20"/>
<reference evidence="21" key="1">
    <citation type="journal article" date="2022" name="Cladistics">
        <title>Diversification of the phytophagous lineages of true bugs (Insecta: Hemiptera: Heteroptera) shortly after that of the flowering plants.</title>
        <authorList>
            <person name="Ye F."/>
            <person name="Kment P."/>
            <person name="Redei D."/>
            <person name="Luo J.Y."/>
            <person name="Wang Y.H."/>
            <person name="Kuechler S.M."/>
            <person name="Zhang W.W."/>
            <person name="Chen P.P."/>
            <person name="Wu H.Y."/>
            <person name="Wu Y.Z."/>
            <person name="Sun X.Y."/>
            <person name="Ding L."/>
            <person name="Wang Y.R."/>
            <person name="Xie Q."/>
        </authorList>
    </citation>
    <scope>NUCLEOTIDE SEQUENCE</scope>
</reference>
<gene>
    <name evidence="20" type="primary">ND2</name>
</gene>
<evidence type="ECO:0000256" key="9">
    <source>
        <dbReference type="ARBA" id="ARBA00022792"/>
    </source>
</evidence>
<dbReference type="InterPro" id="IPR001750">
    <property type="entry name" value="ND/Mrp_TM"/>
</dbReference>
<evidence type="ECO:0000256" key="14">
    <source>
        <dbReference type="ARBA" id="ARBA00023075"/>
    </source>
</evidence>
<keyword evidence="8 18" id="KW-0812">Transmembrane</keyword>
<feature type="transmembrane region" description="Helical" evidence="18">
    <location>
        <begin position="313"/>
        <end position="333"/>
    </location>
</feature>
<comment type="subcellular location">
    <subcellularLocation>
        <location evidence="2 18">Mitochondrion inner membrane</location>
        <topology evidence="2 18">Multi-pass membrane protein</topology>
    </subcellularLocation>
</comment>
<evidence type="ECO:0000313" key="21">
    <source>
        <dbReference type="EMBL" id="UPL65766.1"/>
    </source>
</evidence>
<proteinExistence type="inferred from homology"/>
<evidence type="ECO:0000256" key="18">
    <source>
        <dbReference type="RuleBase" id="RU003403"/>
    </source>
</evidence>
<dbReference type="EMBL" id="MW619682">
    <property type="protein sequence ID" value="UPL65766.1"/>
    <property type="molecule type" value="Genomic_DNA"/>
</dbReference>
<evidence type="ECO:0000256" key="3">
    <source>
        <dbReference type="ARBA" id="ARBA00007012"/>
    </source>
</evidence>
<evidence type="ECO:0000256" key="16">
    <source>
        <dbReference type="ARBA" id="ARBA00023136"/>
    </source>
</evidence>
<keyword evidence="7 18" id="KW-0679">Respiratory chain</keyword>
<feature type="transmembrane region" description="Helical" evidence="18">
    <location>
        <begin position="236"/>
        <end position="255"/>
    </location>
</feature>
<comment type="function">
    <text evidence="18">Core subunit of the mitochondrial membrane respiratory chain NADH dehydrogenase (Complex I) which catalyzes electron transfer from NADH through the respiratory chain, using ubiquinone as an electron acceptor. Essential for the catalytic activity and assembly of complex I.</text>
</comment>
<evidence type="ECO:0000313" key="20">
    <source>
        <dbReference type="EMBL" id="UNA71174.1"/>
    </source>
</evidence>
<keyword evidence="10 18" id="KW-1278">Translocase</keyword>
<keyword evidence="9 18" id="KW-0999">Mitochondrion inner membrane</keyword>
<evidence type="ECO:0000256" key="1">
    <source>
        <dbReference type="ARBA" id="ARBA00003257"/>
    </source>
</evidence>
<comment type="catalytic activity">
    <reaction evidence="17 18">
        <text>a ubiquinone + NADH + 5 H(+)(in) = a ubiquinol + NAD(+) + 4 H(+)(out)</text>
        <dbReference type="Rhea" id="RHEA:29091"/>
        <dbReference type="Rhea" id="RHEA-COMP:9565"/>
        <dbReference type="Rhea" id="RHEA-COMP:9566"/>
        <dbReference type="ChEBI" id="CHEBI:15378"/>
        <dbReference type="ChEBI" id="CHEBI:16389"/>
        <dbReference type="ChEBI" id="CHEBI:17976"/>
        <dbReference type="ChEBI" id="CHEBI:57540"/>
        <dbReference type="ChEBI" id="CHEBI:57945"/>
        <dbReference type="EC" id="7.1.1.2"/>
    </reaction>
</comment>
<evidence type="ECO:0000256" key="11">
    <source>
        <dbReference type="ARBA" id="ARBA00022982"/>
    </source>
</evidence>
<accession>A0A8T9EKM3</accession>
<evidence type="ECO:0000256" key="10">
    <source>
        <dbReference type="ARBA" id="ARBA00022967"/>
    </source>
</evidence>
<feature type="transmembrane region" description="Helical" evidence="18">
    <location>
        <begin position="174"/>
        <end position="190"/>
    </location>
</feature>
<dbReference type="PRINTS" id="PR01436">
    <property type="entry name" value="NADHDHGNASE2"/>
</dbReference>
<feature type="domain" description="NADH:quinone oxidoreductase/Mrp antiporter transmembrane" evidence="19">
    <location>
        <begin position="24"/>
        <end position="283"/>
    </location>
</feature>
<evidence type="ECO:0000256" key="17">
    <source>
        <dbReference type="ARBA" id="ARBA00049551"/>
    </source>
</evidence>
<keyword evidence="14 18" id="KW-0830">Ubiquinone</keyword>
<keyword evidence="15 18" id="KW-0496">Mitochondrion</keyword>
<dbReference type="GO" id="GO:0008137">
    <property type="term" value="F:NADH dehydrogenase (ubiquinone) activity"/>
    <property type="evidence" value="ECO:0007669"/>
    <property type="project" value="UniProtKB-EC"/>
</dbReference>
<comment type="function">
    <text evidence="1">Core subunit of the mitochondrial membrane respiratory chain NADH dehydrogenase (Complex I) that is believed to belong to the minimal assembly required for catalysis. Complex I functions in the transfer of electrons from NADH to the respiratory chain. The immediate electron acceptor for the enzyme is believed to be ubiquinone.</text>
</comment>
<dbReference type="EMBL" id="OL702784">
    <property type="protein sequence ID" value="UNA71174.1"/>
    <property type="molecule type" value="Genomic_DNA"/>
</dbReference>
<dbReference type="CTD" id="4536"/>
<keyword evidence="6" id="KW-0813">Transport</keyword>
<keyword evidence="13 18" id="KW-0520">NAD</keyword>
<dbReference type="GeneID" id="71443748"/>
<dbReference type="GO" id="GO:0005743">
    <property type="term" value="C:mitochondrial inner membrane"/>
    <property type="evidence" value="ECO:0007669"/>
    <property type="project" value="UniProtKB-SubCell"/>
</dbReference>
<organism evidence="20">
    <name type="scientific">Grypocephalus pallipectus</name>
    <dbReference type="NCBI Taxonomy" id="2813436"/>
    <lineage>
        <taxon>Eukaryota</taxon>
        <taxon>Metazoa</taxon>
        <taxon>Ecdysozoa</taxon>
        <taxon>Arthropoda</taxon>
        <taxon>Hexapoda</taxon>
        <taxon>Insecta</taxon>
        <taxon>Pterygota</taxon>
        <taxon>Neoptera</taxon>
        <taxon>Paraneoptera</taxon>
        <taxon>Hemiptera</taxon>
        <taxon>Heteroptera</taxon>
        <taxon>Panheteroptera</taxon>
        <taxon>Pentatomomorpha</taxon>
        <taxon>Coreoidea</taxon>
        <taxon>Alydidae</taxon>
        <taxon>Grypocephalus</taxon>
    </lineage>
</organism>
<evidence type="ECO:0000256" key="8">
    <source>
        <dbReference type="ARBA" id="ARBA00022692"/>
    </source>
</evidence>
<comment type="similarity">
    <text evidence="3 18">Belongs to the complex I subunit 2 family.</text>
</comment>
<feature type="transmembrane region" description="Helical" evidence="18">
    <location>
        <begin position="196"/>
        <end position="215"/>
    </location>
</feature>
<dbReference type="RefSeq" id="YP_010311866.1">
    <property type="nucleotide sequence ID" value="NC_061682.1"/>
</dbReference>
<dbReference type="PANTHER" id="PTHR46552">
    <property type="entry name" value="NADH-UBIQUINONE OXIDOREDUCTASE CHAIN 2"/>
    <property type="match status" value="1"/>
</dbReference>
<dbReference type="GO" id="GO:0006120">
    <property type="term" value="P:mitochondrial electron transport, NADH to ubiquinone"/>
    <property type="evidence" value="ECO:0007669"/>
    <property type="project" value="InterPro"/>
</dbReference>
<dbReference type="EC" id="7.1.1.2" evidence="4 18"/>
<name>A0A8T9EKM3_9HEMI</name>
<dbReference type="PANTHER" id="PTHR46552:SF1">
    <property type="entry name" value="NADH-UBIQUINONE OXIDOREDUCTASE CHAIN 2"/>
    <property type="match status" value="1"/>
</dbReference>
<evidence type="ECO:0000256" key="2">
    <source>
        <dbReference type="ARBA" id="ARBA00004448"/>
    </source>
</evidence>
<keyword evidence="16 18" id="KW-0472">Membrane</keyword>
<keyword evidence="12 18" id="KW-1133">Transmembrane helix</keyword>
<protein>
    <recommendedName>
        <fullName evidence="5 18">NADH-ubiquinone oxidoreductase chain 2</fullName>
        <ecNumber evidence="4 18">7.1.1.2</ecNumber>
    </recommendedName>
</protein>
<dbReference type="InterPro" id="IPR003917">
    <property type="entry name" value="NADH_UbQ_OxRdtase_chain2"/>
</dbReference>